<sequence>MYVIKSVIVCVVVSFGCSYTFAFGCCCGMDLSASRFRVTTSLISICPFWVTIFWMLSAASRNFISFNSSVVYILIAIYFFNQQN</sequence>
<organism evidence="2 3">
    <name type="scientific">Rosa chinensis</name>
    <name type="common">China rose</name>
    <dbReference type="NCBI Taxonomy" id="74649"/>
    <lineage>
        <taxon>Eukaryota</taxon>
        <taxon>Viridiplantae</taxon>
        <taxon>Streptophyta</taxon>
        <taxon>Embryophyta</taxon>
        <taxon>Tracheophyta</taxon>
        <taxon>Spermatophyta</taxon>
        <taxon>Magnoliopsida</taxon>
        <taxon>eudicotyledons</taxon>
        <taxon>Gunneridae</taxon>
        <taxon>Pentapetalae</taxon>
        <taxon>rosids</taxon>
        <taxon>fabids</taxon>
        <taxon>Rosales</taxon>
        <taxon>Rosaceae</taxon>
        <taxon>Rosoideae</taxon>
        <taxon>Rosoideae incertae sedis</taxon>
        <taxon>Rosa</taxon>
    </lineage>
</organism>
<dbReference type="EMBL" id="PDCK01000040">
    <property type="protein sequence ID" value="PRQ52638.1"/>
    <property type="molecule type" value="Genomic_DNA"/>
</dbReference>
<proteinExistence type="predicted"/>
<evidence type="ECO:0000256" key="1">
    <source>
        <dbReference type="SAM" id="Phobius"/>
    </source>
</evidence>
<feature type="transmembrane region" description="Helical" evidence="1">
    <location>
        <begin position="63"/>
        <end position="80"/>
    </location>
</feature>
<dbReference type="Gramene" id="PRQ52638">
    <property type="protein sequence ID" value="PRQ52638"/>
    <property type="gene ID" value="RchiOBHm_Chr2g0157661"/>
</dbReference>
<keyword evidence="1" id="KW-0472">Membrane</keyword>
<keyword evidence="3" id="KW-1185">Reference proteome</keyword>
<feature type="transmembrane region" description="Helical" evidence="1">
    <location>
        <begin position="38"/>
        <end position="56"/>
    </location>
</feature>
<dbReference type="AlphaFoldDB" id="A0A2P6S1S8"/>
<keyword evidence="1" id="KW-1133">Transmembrane helix</keyword>
<accession>A0A2P6S1S8</accession>
<dbReference type="Proteomes" id="UP000238479">
    <property type="component" value="Chromosome 2"/>
</dbReference>
<protein>
    <submittedName>
        <fullName evidence="2">Uncharacterized protein</fullName>
    </submittedName>
</protein>
<comment type="caution">
    <text evidence="2">The sequence shown here is derived from an EMBL/GenBank/DDBJ whole genome shotgun (WGS) entry which is preliminary data.</text>
</comment>
<gene>
    <name evidence="2" type="ORF">RchiOBHm_Chr2g0157661</name>
</gene>
<dbReference type="PROSITE" id="PS51257">
    <property type="entry name" value="PROKAR_LIPOPROTEIN"/>
    <property type="match status" value="1"/>
</dbReference>
<name>A0A2P6S1S8_ROSCH</name>
<evidence type="ECO:0000313" key="3">
    <source>
        <dbReference type="Proteomes" id="UP000238479"/>
    </source>
</evidence>
<reference evidence="2 3" key="1">
    <citation type="journal article" date="2018" name="Nat. Genet.">
        <title>The Rosa genome provides new insights in the design of modern roses.</title>
        <authorList>
            <person name="Bendahmane M."/>
        </authorList>
    </citation>
    <scope>NUCLEOTIDE SEQUENCE [LARGE SCALE GENOMIC DNA]</scope>
    <source>
        <strain evidence="3">cv. Old Blush</strain>
    </source>
</reference>
<evidence type="ECO:0000313" key="2">
    <source>
        <dbReference type="EMBL" id="PRQ52638.1"/>
    </source>
</evidence>
<keyword evidence="1" id="KW-0812">Transmembrane</keyword>